<dbReference type="Pfam" id="PF07727">
    <property type="entry name" value="RVT_2"/>
    <property type="match status" value="1"/>
</dbReference>
<evidence type="ECO:0000313" key="2">
    <source>
        <dbReference type="EMBL" id="MBW0537814.1"/>
    </source>
</evidence>
<accession>A0A9Q3FF44</accession>
<dbReference type="AlphaFoldDB" id="A0A9Q3FF44"/>
<keyword evidence="3" id="KW-1185">Reference proteome</keyword>
<dbReference type="EMBL" id="AVOT02042408">
    <property type="protein sequence ID" value="MBW0537814.1"/>
    <property type="molecule type" value="Genomic_DNA"/>
</dbReference>
<evidence type="ECO:0000313" key="3">
    <source>
        <dbReference type="Proteomes" id="UP000765509"/>
    </source>
</evidence>
<organism evidence="2 3">
    <name type="scientific">Austropuccinia psidii MF-1</name>
    <dbReference type="NCBI Taxonomy" id="1389203"/>
    <lineage>
        <taxon>Eukaryota</taxon>
        <taxon>Fungi</taxon>
        <taxon>Dikarya</taxon>
        <taxon>Basidiomycota</taxon>
        <taxon>Pucciniomycotina</taxon>
        <taxon>Pucciniomycetes</taxon>
        <taxon>Pucciniales</taxon>
        <taxon>Sphaerophragmiaceae</taxon>
        <taxon>Austropuccinia</taxon>
    </lineage>
</organism>
<evidence type="ECO:0000259" key="1">
    <source>
        <dbReference type="Pfam" id="PF07727"/>
    </source>
</evidence>
<gene>
    <name evidence="2" type="ORF">O181_077529</name>
</gene>
<sequence>MDNSGNTIEYKACLCAHGFHQISGLDYQSMFAPTGRLSSLRTLISFAEINKYKFHQMDVQSAFLNAPLKGDICLEIPQGVLADKETQVLQLKKALYRLKQASLAWYKHLSNWLTISAFKCSLTDPCVFW</sequence>
<dbReference type="InterPro" id="IPR013103">
    <property type="entry name" value="RVT_2"/>
</dbReference>
<name>A0A9Q3FF44_9BASI</name>
<dbReference type="OrthoDB" id="2796020at2759"/>
<reference evidence="2" key="1">
    <citation type="submission" date="2021-03" db="EMBL/GenBank/DDBJ databases">
        <title>Draft genome sequence of rust myrtle Austropuccinia psidii MF-1, a brazilian biotype.</title>
        <authorList>
            <person name="Quecine M.C."/>
            <person name="Pachon D.M.R."/>
            <person name="Bonatelli M.L."/>
            <person name="Correr F.H."/>
            <person name="Franceschini L.M."/>
            <person name="Leite T.F."/>
            <person name="Margarido G.R.A."/>
            <person name="Almeida C.A."/>
            <person name="Ferrarezi J.A."/>
            <person name="Labate C.A."/>
        </authorList>
    </citation>
    <scope>NUCLEOTIDE SEQUENCE</scope>
    <source>
        <strain evidence="2">MF-1</strain>
    </source>
</reference>
<protein>
    <recommendedName>
        <fullName evidence="1">Reverse transcriptase Ty1/copia-type domain-containing protein</fullName>
    </recommendedName>
</protein>
<comment type="caution">
    <text evidence="2">The sequence shown here is derived from an EMBL/GenBank/DDBJ whole genome shotgun (WGS) entry which is preliminary data.</text>
</comment>
<dbReference type="Proteomes" id="UP000765509">
    <property type="component" value="Unassembled WGS sequence"/>
</dbReference>
<feature type="domain" description="Reverse transcriptase Ty1/copia-type" evidence="1">
    <location>
        <begin position="6"/>
        <end position="123"/>
    </location>
</feature>
<proteinExistence type="predicted"/>